<keyword evidence="6 10" id="KW-0175">Coiled coil</keyword>
<dbReference type="PANTHER" id="PTHR21532:SF0">
    <property type="entry name" value="CILIA- AND FLAGELLA-ASSOCIATED PROTEIN 36"/>
    <property type="match status" value="1"/>
</dbReference>
<evidence type="ECO:0000256" key="5">
    <source>
        <dbReference type="ARBA" id="ARBA00022490"/>
    </source>
</evidence>
<dbReference type="WBParaSite" id="EVEC_0000696501-mRNA-1">
    <property type="protein sequence ID" value="EVEC_0000696501-mRNA-1"/>
    <property type="gene ID" value="EVEC_0000696501"/>
</dbReference>
<evidence type="ECO:0000313" key="15">
    <source>
        <dbReference type="WBParaSite" id="EVEC_0000696501-mRNA-1"/>
    </source>
</evidence>
<feature type="coiled-coil region" evidence="10">
    <location>
        <begin position="282"/>
        <end position="330"/>
    </location>
</feature>
<dbReference type="Pfam" id="PF11527">
    <property type="entry name" value="ARL2_Bind_BART"/>
    <property type="match status" value="1"/>
</dbReference>
<dbReference type="PANTHER" id="PTHR21532">
    <property type="entry name" value="PHOSPHODIESTERASE HL"/>
    <property type="match status" value="1"/>
</dbReference>
<dbReference type="GO" id="GO:0005930">
    <property type="term" value="C:axoneme"/>
    <property type="evidence" value="ECO:0007669"/>
    <property type="project" value="TreeGrafter"/>
</dbReference>
<dbReference type="STRING" id="51028.A0A0N4V962"/>
<keyword evidence="5" id="KW-0963">Cytoplasm</keyword>
<feature type="domain" description="BART" evidence="12">
    <location>
        <begin position="18"/>
        <end position="150"/>
    </location>
</feature>
<evidence type="ECO:0000256" key="9">
    <source>
        <dbReference type="ARBA" id="ARBA00031593"/>
    </source>
</evidence>
<evidence type="ECO:0000256" key="11">
    <source>
        <dbReference type="SAM" id="MobiDB-lite"/>
    </source>
</evidence>
<dbReference type="OrthoDB" id="272687at2759"/>
<comment type="subcellular location">
    <subcellularLocation>
        <location evidence="1">Cell projection</location>
        <location evidence="1">Cilium</location>
    </subcellularLocation>
    <subcellularLocation>
        <location evidence="2">Cytoplasm</location>
    </subcellularLocation>
</comment>
<evidence type="ECO:0000256" key="6">
    <source>
        <dbReference type="ARBA" id="ARBA00023054"/>
    </source>
</evidence>
<evidence type="ECO:0000313" key="14">
    <source>
        <dbReference type="Proteomes" id="UP000274131"/>
    </source>
</evidence>
<dbReference type="EMBL" id="UXUI01008528">
    <property type="protein sequence ID" value="VDD91735.1"/>
    <property type="molecule type" value="Genomic_DNA"/>
</dbReference>
<accession>A0A0N4V962</accession>
<sequence length="478" mass="54931">MFCNRYGPYGRRALDNTMLFRFFLEFIKSSMWTLPIATFIEQKSLVFDREQEDKDLYKKIHKEFVSLVDALMECFCDDLHVKAEQLVASMKENHFKSQMTVKGRVSCFNNSASNRKCRYPILAALLEPVAAAQDYEVFVSMMMRKNIELQLQAIHMIEVICGLVPAVLRIDVDEKNLEDVKSLRTSEAKNAEDSSRTDPLETTSKHDQNRDTTKHLMTEESGEENGRTVEAPIKGEKDGQKKAVEDQTKAEMKAWDDMVKNLQIDPNEYENTILVQVLKDSKKEFETDLAKRKELLEEMERARRENVAEKERLEQSRENEEFTFREALRKNISSNLTEGAAKQKKNKKKIEVKLQKEAFGPTSSADEDKSNKTVAEINAMLEKPKRIGTADVEERKDYLRKQRDKLLAMKKVAREKQFKAAANNAKTKAERPKTAQAAREAMAGAVLQPTYISEEILAARHEMALKLKNNLLMIQESA</sequence>
<keyword evidence="7" id="KW-0969">Cilium</keyword>
<evidence type="ECO:0000256" key="4">
    <source>
        <dbReference type="ARBA" id="ARBA00021815"/>
    </source>
</evidence>
<gene>
    <name evidence="13" type="ORF">EVEC_LOCUS6486</name>
</gene>
<evidence type="ECO:0000256" key="1">
    <source>
        <dbReference type="ARBA" id="ARBA00004138"/>
    </source>
</evidence>
<organism evidence="15">
    <name type="scientific">Enterobius vermicularis</name>
    <name type="common">Human pinworm</name>
    <dbReference type="NCBI Taxonomy" id="51028"/>
    <lineage>
        <taxon>Eukaryota</taxon>
        <taxon>Metazoa</taxon>
        <taxon>Ecdysozoa</taxon>
        <taxon>Nematoda</taxon>
        <taxon>Chromadorea</taxon>
        <taxon>Rhabditida</taxon>
        <taxon>Spirurina</taxon>
        <taxon>Oxyuridomorpha</taxon>
        <taxon>Oxyuroidea</taxon>
        <taxon>Oxyuridae</taxon>
        <taxon>Enterobius</taxon>
    </lineage>
</organism>
<dbReference type="Gene3D" id="1.20.1520.10">
    <property type="entry name" value="ADP-ribosylation factor-like 2-binding protein, domain"/>
    <property type="match status" value="1"/>
</dbReference>
<keyword evidence="14" id="KW-1185">Reference proteome</keyword>
<evidence type="ECO:0000256" key="2">
    <source>
        <dbReference type="ARBA" id="ARBA00004496"/>
    </source>
</evidence>
<dbReference type="InterPro" id="IPR023379">
    <property type="entry name" value="BART_dom"/>
</dbReference>
<dbReference type="Proteomes" id="UP000274131">
    <property type="component" value="Unassembled WGS sequence"/>
</dbReference>
<evidence type="ECO:0000256" key="3">
    <source>
        <dbReference type="ARBA" id="ARBA00007460"/>
    </source>
</evidence>
<evidence type="ECO:0000313" key="13">
    <source>
        <dbReference type="EMBL" id="VDD91735.1"/>
    </source>
</evidence>
<dbReference type="InterPro" id="IPR038888">
    <property type="entry name" value="CFAP36"/>
</dbReference>
<protein>
    <recommendedName>
        <fullName evidence="4">Cilia- and flagella-associated protein 36</fullName>
    </recommendedName>
    <alternativeName>
        <fullName evidence="9">Coiled-coil domain-containing protein 104</fullName>
    </alternativeName>
</protein>
<feature type="compositionally biased region" description="Basic and acidic residues" evidence="11">
    <location>
        <begin position="182"/>
        <end position="218"/>
    </location>
</feature>
<dbReference type="AlphaFoldDB" id="A0A0N4V962"/>
<reference evidence="13 14" key="2">
    <citation type="submission" date="2018-10" db="EMBL/GenBank/DDBJ databases">
        <authorList>
            <consortium name="Pathogen Informatics"/>
        </authorList>
    </citation>
    <scope>NUCLEOTIDE SEQUENCE [LARGE SCALE GENOMIC DNA]</scope>
</reference>
<evidence type="ECO:0000256" key="8">
    <source>
        <dbReference type="ARBA" id="ARBA00023273"/>
    </source>
</evidence>
<feature type="region of interest" description="Disordered" evidence="11">
    <location>
        <begin position="182"/>
        <end position="242"/>
    </location>
</feature>
<evidence type="ECO:0000256" key="10">
    <source>
        <dbReference type="SAM" id="Coils"/>
    </source>
</evidence>
<keyword evidence="8" id="KW-0966">Cell projection</keyword>
<feature type="compositionally biased region" description="Basic and acidic residues" evidence="11">
    <location>
        <begin position="233"/>
        <end position="242"/>
    </location>
</feature>
<evidence type="ECO:0000256" key="7">
    <source>
        <dbReference type="ARBA" id="ARBA00023069"/>
    </source>
</evidence>
<dbReference type="GO" id="GO:0097546">
    <property type="term" value="C:ciliary base"/>
    <property type="evidence" value="ECO:0007669"/>
    <property type="project" value="TreeGrafter"/>
</dbReference>
<name>A0A0N4V962_ENTVE</name>
<dbReference type="InterPro" id="IPR042541">
    <property type="entry name" value="BART_sf"/>
</dbReference>
<proteinExistence type="inferred from homology"/>
<evidence type="ECO:0000259" key="12">
    <source>
        <dbReference type="Pfam" id="PF11527"/>
    </source>
</evidence>
<comment type="similarity">
    <text evidence="3">Belongs to the CFAP36 family.</text>
</comment>
<reference evidence="15" key="1">
    <citation type="submission" date="2017-02" db="UniProtKB">
        <authorList>
            <consortium name="WormBaseParasite"/>
        </authorList>
    </citation>
    <scope>IDENTIFICATION</scope>
</reference>